<dbReference type="PANTHER" id="PTHR23416">
    <property type="entry name" value="SIALIC ACID SYNTHASE-RELATED"/>
    <property type="match status" value="1"/>
</dbReference>
<dbReference type="InterPro" id="IPR018357">
    <property type="entry name" value="Hexapep_transf_CS"/>
</dbReference>
<evidence type="ECO:0000256" key="1">
    <source>
        <dbReference type="ARBA" id="ARBA00007274"/>
    </source>
</evidence>
<comment type="caution">
    <text evidence="4">The sequence shown here is derived from an EMBL/GenBank/DDBJ whole genome shotgun (WGS) entry which is preliminary data.</text>
</comment>
<evidence type="ECO:0000256" key="2">
    <source>
        <dbReference type="ARBA" id="ARBA00022679"/>
    </source>
</evidence>
<dbReference type="SUPFAM" id="SSF51161">
    <property type="entry name" value="Trimeric LpxA-like enzymes"/>
    <property type="match status" value="1"/>
</dbReference>
<feature type="domain" description="Maltose/galactoside acetyltransferase" evidence="3">
    <location>
        <begin position="12"/>
        <end position="66"/>
    </location>
</feature>
<dbReference type="PROSITE" id="PS00101">
    <property type="entry name" value="HEXAPEP_TRANSFERASES"/>
    <property type="match status" value="1"/>
</dbReference>
<dbReference type="GO" id="GO:0016407">
    <property type="term" value="F:acetyltransferase activity"/>
    <property type="evidence" value="ECO:0007669"/>
    <property type="project" value="InterPro"/>
</dbReference>
<gene>
    <name evidence="4" type="ORF">GQX73_g945</name>
</gene>
<dbReference type="InterPro" id="IPR051159">
    <property type="entry name" value="Hexapeptide_acetyltransf"/>
</dbReference>
<dbReference type="Gene3D" id="2.160.10.10">
    <property type="entry name" value="Hexapeptide repeat proteins"/>
    <property type="match status" value="1"/>
</dbReference>
<accession>A0A7C8MVT4</accession>
<dbReference type="EMBL" id="WUBL01000005">
    <property type="protein sequence ID" value="KAF2972630.1"/>
    <property type="molecule type" value="Genomic_DNA"/>
</dbReference>
<dbReference type="PANTHER" id="PTHR23416:SF54">
    <property type="entry name" value="ACETYLTRANSFERASE, CYSE_LACA_LPXA_NODL FAMILY (AFU_ORTHOLOGUE AFUA_2G08430)-RELATED"/>
    <property type="match status" value="1"/>
</dbReference>
<organism evidence="4 5">
    <name type="scientific">Xylaria multiplex</name>
    <dbReference type="NCBI Taxonomy" id="323545"/>
    <lineage>
        <taxon>Eukaryota</taxon>
        <taxon>Fungi</taxon>
        <taxon>Dikarya</taxon>
        <taxon>Ascomycota</taxon>
        <taxon>Pezizomycotina</taxon>
        <taxon>Sordariomycetes</taxon>
        <taxon>Xylariomycetidae</taxon>
        <taxon>Xylariales</taxon>
        <taxon>Xylariaceae</taxon>
        <taxon>Xylaria</taxon>
    </lineage>
</organism>
<sequence length="233" mass="25652">MALRVIDREENRRRMVNGDLYFAFTPDLIEDRKNCRRAYEQFNKAGDVPRRTLTELFQKIVHDDTPLPPQAATLEDDEDLLADHVWCDPPIKMDYGYNVKIGKNVYINCNSTWIDTSPITVGDRTLIGPNCSFFSGSHPTDPRVRNGTNGPEDGAPIVIGEDCWIGGNVVVLKGVTIGRGTTIGAGSVVTKDIPPFMIAAGNPARVLKPIRQVPVEELPPGYNPPADIPISEA</sequence>
<dbReference type="OrthoDB" id="25818at2759"/>
<keyword evidence="2" id="KW-0808">Transferase</keyword>
<dbReference type="Proteomes" id="UP000481858">
    <property type="component" value="Unassembled WGS sequence"/>
</dbReference>
<dbReference type="CDD" id="cd03357">
    <property type="entry name" value="LbH_MAT_GAT"/>
    <property type="match status" value="1"/>
</dbReference>
<keyword evidence="5" id="KW-1185">Reference proteome</keyword>
<dbReference type="Pfam" id="PF12464">
    <property type="entry name" value="Mac"/>
    <property type="match status" value="1"/>
</dbReference>
<dbReference type="AlphaFoldDB" id="A0A7C8MVT4"/>
<comment type="similarity">
    <text evidence="1">Belongs to the transferase hexapeptide repeat family.</text>
</comment>
<reference evidence="4 5" key="1">
    <citation type="submission" date="2019-12" db="EMBL/GenBank/DDBJ databases">
        <title>Draft genome sequence of the ascomycete Xylaria multiplex DSM 110363.</title>
        <authorList>
            <person name="Buettner E."/>
            <person name="Kellner H."/>
        </authorList>
    </citation>
    <scope>NUCLEOTIDE SEQUENCE [LARGE SCALE GENOMIC DNA]</scope>
    <source>
        <strain evidence="4 5">DSM 110363</strain>
    </source>
</reference>
<dbReference type="InterPro" id="IPR001451">
    <property type="entry name" value="Hexapep"/>
</dbReference>
<evidence type="ECO:0000313" key="5">
    <source>
        <dbReference type="Proteomes" id="UP000481858"/>
    </source>
</evidence>
<dbReference type="GO" id="GO:0008374">
    <property type="term" value="F:O-acyltransferase activity"/>
    <property type="evidence" value="ECO:0007669"/>
    <property type="project" value="TreeGrafter"/>
</dbReference>
<dbReference type="Pfam" id="PF00132">
    <property type="entry name" value="Hexapep"/>
    <property type="match status" value="1"/>
</dbReference>
<dbReference type="InParanoid" id="A0A7C8MVT4"/>
<protein>
    <recommendedName>
        <fullName evidence="3">Maltose/galactoside acetyltransferase domain-containing protein</fullName>
    </recommendedName>
</protein>
<dbReference type="InterPro" id="IPR011004">
    <property type="entry name" value="Trimer_LpxA-like_sf"/>
</dbReference>
<name>A0A7C8MVT4_9PEZI</name>
<dbReference type="SMART" id="SM01266">
    <property type="entry name" value="Mac"/>
    <property type="match status" value="1"/>
</dbReference>
<evidence type="ECO:0000313" key="4">
    <source>
        <dbReference type="EMBL" id="KAF2972630.1"/>
    </source>
</evidence>
<proteinExistence type="inferred from homology"/>
<dbReference type="InterPro" id="IPR024688">
    <property type="entry name" value="Mac_dom"/>
</dbReference>
<evidence type="ECO:0000259" key="3">
    <source>
        <dbReference type="SMART" id="SM01266"/>
    </source>
</evidence>